<evidence type="ECO:0000313" key="4">
    <source>
        <dbReference type="Proteomes" id="UP000276776"/>
    </source>
</evidence>
<evidence type="ECO:0000256" key="2">
    <source>
        <dbReference type="SAM" id="MobiDB-lite"/>
    </source>
</evidence>
<name>A0A0N5DBQ4_THECL</name>
<feature type="region of interest" description="Disordered" evidence="2">
    <location>
        <begin position="63"/>
        <end position="104"/>
    </location>
</feature>
<comment type="similarity">
    <text evidence="1">Belongs to the SPATS2 family.</text>
</comment>
<dbReference type="WBParaSite" id="TCLT_0001062101-mRNA-1">
    <property type="protein sequence ID" value="TCLT_0001062101-mRNA-1"/>
    <property type="gene ID" value="TCLT_0001062101"/>
</dbReference>
<dbReference type="Proteomes" id="UP000276776">
    <property type="component" value="Unassembled WGS sequence"/>
</dbReference>
<feature type="compositionally biased region" description="Low complexity" evidence="2">
    <location>
        <begin position="331"/>
        <end position="344"/>
    </location>
</feature>
<dbReference type="PANTHER" id="PTHR15623">
    <property type="entry name" value="SPERMATOGENESIS-ASSOCIATED SERINE-RICH PROTEIN 2-RELATED"/>
    <property type="match status" value="1"/>
</dbReference>
<evidence type="ECO:0000256" key="1">
    <source>
        <dbReference type="ARBA" id="ARBA00007105"/>
    </source>
</evidence>
<dbReference type="EMBL" id="UYYF01005206">
    <property type="protein sequence ID" value="VDN08312.1"/>
    <property type="molecule type" value="Genomic_DNA"/>
</dbReference>
<keyword evidence="4" id="KW-1185">Reference proteome</keyword>
<gene>
    <name evidence="3" type="ORF">TCLT_LOCUS10605</name>
</gene>
<feature type="compositionally biased region" description="Low complexity" evidence="2">
    <location>
        <begin position="86"/>
        <end position="104"/>
    </location>
</feature>
<feature type="region of interest" description="Disordered" evidence="2">
    <location>
        <begin position="406"/>
        <end position="460"/>
    </location>
</feature>
<organism evidence="5">
    <name type="scientific">Thelazia callipaeda</name>
    <name type="common">Oriental eyeworm</name>
    <name type="synonym">Parasitic nematode</name>
    <dbReference type="NCBI Taxonomy" id="103827"/>
    <lineage>
        <taxon>Eukaryota</taxon>
        <taxon>Metazoa</taxon>
        <taxon>Ecdysozoa</taxon>
        <taxon>Nematoda</taxon>
        <taxon>Chromadorea</taxon>
        <taxon>Rhabditida</taxon>
        <taxon>Spirurina</taxon>
        <taxon>Spiruromorpha</taxon>
        <taxon>Thelazioidea</taxon>
        <taxon>Thelaziidae</taxon>
        <taxon>Thelazia</taxon>
    </lineage>
</organism>
<dbReference type="OMA" id="IQAFCED"/>
<dbReference type="AlphaFoldDB" id="A0A0N5DBQ4"/>
<feature type="region of interest" description="Disordered" evidence="2">
    <location>
        <begin position="327"/>
        <end position="360"/>
    </location>
</feature>
<dbReference type="InterPro" id="IPR009816">
    <property type="entry name" value="SPATS2-like"/>
</dbReference>
<feature type="compositionally biased region" description="Basic residues" evidence="2">
    <location>
        <begin position="72"/>
        <end position="81"/>
    </location>
</feature>
<reference evidence="3 4" key="2">
    <citation type="submission" date="2018-11" db="EMBL/GenBank/DDBJ databases">
        <authorList>
            <consortium name="Pathogen Informatics"/>
        </authorList>
    </citation>
    <scope>NUCLEOTIDE SEQUENCE [LARGE SCALE GENOMIC DNA]</scope>
</reference>
<dbReference type="PANTHER" id="PTHR15623:SF11">
    <property type="entry name" value="SPERMATOGENESIS-ASSOCIATED SERINE-RICH PROTEIN 2"/>
    <property type="match status" value="1"/>
</dbReference>
<dbReference type="OrthoDB" id="6136201at2759"/>
<protein>
    <submittedName>
        <fullName evidence="5">CUE domain-containing protein</fullName>
    </submittedName>
</protein>
<accession>A0A0N5DBQ4</accession>
<dbReference type="SUPFAM" id="SSF46934">
    <property type="entry name" value="UBA-like"/>
    <property type="match status" value="1"/>
</dbReference>
<sequence>MSMQQYRKEKKLVEEAVAKVREVVHTASKNDIILALHNFDFDIGRTIQAFCDDGAQSALVSWERSGGNDKKKNQKKKKAKNQRPNSPTAEISSSSTAPSSTLPVSNEMISSDVAGMPDSIITRSDKLSLSRSEVQQKVTNSAAKVSSTSSVSFKATPPSDVHSVDDNSVNEVVSDVVDTKDHNRQIENIETIFENEISVAEENVRNSFKCIRQILVERESHLLAELRRAHDEGVRYFNERRVKSGELHDRAKRMSAMSDREQAELKDEMARFSAEKESEEKIARTTRFQSDNAQLIKLVKNFGEVVGVSNMARIMKNSVARQAVSTAPNGNINHSTSHSSIVSSLGEDSGLGQISPTGNESKNVAEIANGGIMMKSDALTAEQLADLNTKLQESLKAQGIDMSVLSGIGNRMPTRRRPPGSGRSGVSSNMRGRRSGPQRGGGLGNKTSIIRVPDISILES</sequence>
<dbReference type="GO" id="GO:0005737">
    <property type="term" value="C:cytoplasm"/>
    <property type="evidence" value="ECO:0007669"/>
    <property type="project" value="TreeGrafter"/>
</dbReference>
<evidence type="ECO:0000313" key="3">
    <source>
        <dbReference type="EMBL" id="VDN08312.1"/>
    </source>
</evidence>
<dbReference type="Pfam" id="PF07139">
    <property type="entry name" value="SPATS2-like"/>
    <property type="match status" value="1"/>
</dbReference>
<reference evidence="5" key="1">
    <citation type="submission" date="2017-02" db="UniProtKB">
        <authorList>
            <consortium name="WormBaseParasite"/>
        </authorList>
    </citation>
    <scope>IDENTIFICATION</scope>
</reference>
<evidence type="ECO:0000313" key="5">
    <source>
        <dbReference type="WBParaSite" id="TCLT_0001062101-mRNA-1"/>
    </source>
</evidence>
<dbReference type="InterPro" id="IPR009060">
    <property type="entry name" value="UBA-like_sf"/>
</dbReference>
<proteinExistence type="inferred from homology"/>
<feature type="compositionally biased region" description="Low complexity" evidence="2">
    <location>
        <begin position="419"/>
        <end position="428"/>
    </location>
</feature>